<dbReference type="EMBL" id="VSSQ01112433">
    <property type="protein sequence ID" value="MPN49312.1"/>
    <property type="molecule type" value="Genomic_DNA"/>
</dbReference>
<protein>
    <submittedName>
        <fullName evidence="1">Uncharacterized protein</fullName>
    </submittedName>
</protein>
<reference evidence="1" key="1">
    <citation type="submission" date="2019-08" db="EMBL/GenBank/DDBJ databases">
        <authorList>
            <person name="Kucharzyk K."/>
            <person name="Murdoch R.W."/>
            <person name="Higgins S."/>
            <person name="Loffler F."/>
        </authorList>
    </citation>
    <scope>NUCLEOTIDE SEQUENCE</scope>
</reference>
<gene>
    <name evidence="1" type="ORF">SDC9_196929</name>
</gene>
<sequence>MGRRVFIRRVKRALEHRAGHHVLKASTHESRALAGFDMLEVRDRPDRPVNFHGHTFSEFACTDHKFDSSVTFDVNRSLIVWTLYDASPNVKNGELFR</sequence>
<proteinExistence type="predicted"/>
<dbReference type="AlphaFoldDB" id="A0A645IEQ2"/>
<comment type="caution">
    <text evidence="1">The sequence shown here is derived from an EMBL/GenBank/DDBJ whole genome shotgun (WGS) entry which is preliminary data.</text>
</comment>
<evidence type="ECO:0000313" key="1">
    <source>
        <dbReference type="EMBL" id="MPN49312.1"/>
    </source>
</evidence>
<organism evidence="1">
    <name type="scientific">bioreactor metagenome</name>
    <dbReference type="NCBI Taxonomy" id="1076179"/>
    <lineage>
        <taxon>unclassified sequences</taxon>
        <taxon>metagenomes</taxon>
        <taxon>ecological metagenomes</taxon>
    </lineage>
</organism>
<name>A0A645IEQ2_9ZZZZ</name>
<accession>A0A645IEQ2</accession>